<accession>A0A1Z5HTY8</accession>
<evidence type="ECO:0000313" key="4">
    <source>
        <dbReference type="EMBL" id="GAW92807.1"/>
    </source>
</evidence>
<reference evidence="5" key="1">
    <citation type="journal article" date="2017" name="Appl. Environ. Microbiol.">
        <title>Genomic analysis of Calderihabitans maritimus KKC1, a thermophilic hydrogenogenic carboxydotrophic bacterium isolated from marine sediment.</title>
        <authorList>
            <person name="Omae K."/>
            <person name="Yoneda Y."/>
            <person name="Fukuyama Y."/>
            <person name="Yoshida T."/>
            <person name="Sako Y."/>
        </authorList>
    </citation>
    <scope>NUCLEOTIDE SEQUENCE [LARGE SCALE GENOMIC DNA]</scope>
    <source>
        <strain evidence="5">KKC1</strain>
    </source>
</reference>
<protein>
    <submittedName>
        <fullName evidence="4">TRAP dicarboxylate transporter subunit DctP</fullName>
    </submittedName>
</protein>
<keyword evidence="5" id="KW-1185">Reference proteome</keyword>
<dbReference type="PIRSF" id="PIRSF006470">
    <property type="entry name" value="DctB"/>
    <property type="match status" value="1"/>
</dbReference>
<dbReference type="AlphaFoldDB" id="A0A1Z5HTY8"/>
<gene>
    <name evidence="4" type="ORF">KKC1_19560</name>
</gene>
<dbReference type="PANTHER" id="PTHR33376">
    <property type="match status" value="1"/>
</dbReference>
<dbReference type="GO" id="GO:0030288">
    <property type="term" value="C:outer membrane-bounded periplasmic space"/>
    <property type="evidence" value="ECO:0007669"/>
    <property type="project" value="InterPro"/>
</dbReference>
<evidence type="ECO:0000313" key="5">
    <source>
        <dbReference type="Proteomes" id="UP000197032"/>
    </source>
</evidence>
<evidence type="ECO:0000256" key="3">
    <source>
        <dbReference type="ARBA" id="ARBA00022729"/>
    </source>
</evidence>
<organism evidence="4 5">
    <name type="scientific">Calderihabitans maritimus</name>
    <dbReference type="NCBI Taxonomy" id="1246530"/>
    <lineage>
        <taxon>Bacteria</taxon>
        <taxon>Bacillati</taxon>
        <taxon>Bacillota</taxon>
        <taxon>Clostridia</taxon>
        <taxon>Neomoorellales</taxon>
        <taxon>Calderihabitantaceae</taxon>
        <taxon>Calderihabitans</taxon>
    </lineage>
</organism>
<dbReference type="NCBIfam" id="TIGR00787">
    <property type="entry name" value="dctP"/>
    <property type="match status" value="1"/>
</dbReference>
<dbReference type="EMBL" id="BDGJ01000101">
    <property type="protein sequence ID" value="GAW92807.1"/>
    <property type="molecule type" value="Genomic_DNA"/>
</dbReference>
<dbReference type="InterPro" id="IPR018389">
    <property type="entry name" value="DctP_fam"/>
</dbReference>
<dbReference type="Proteomes" id="UP000197032">
    <property type="component" value="Unassembled WGS sequence"/>
</dbReference>
<dbReference type="PANTHER" id="PTHR33376:SF7">
    <property type="entry name" value="C4-DICARBOXYLATE-BINDING PROTEIN DCTB"/>
    <property type="match status" value="1"/>
</dbReference>
<name>A0A1Z5HTY8_9FIRM</name>
<dbReference type="NCBIfam" id="NF037995">
    <property type="entry name" value="TRAP_S1"/>
    <property type="match status" value="1"/>
</dbReference>
<dbReference type="PROSITE" id="PS51257">
    <property type="entry name" value="PROKAR_LIPOPROTEIN"/>
    <property type="match status" value="1"/>
</dbReference>
<dbReference type="Gene3D" id="3.40.190.170">
    <property type="entry name" value="Bacterial extracellular solute-binding protein, family 7"/>
    <property type="match status" value="1"/>
</dbReference>
<comment type="similarity">
    <text evidence="1">Belongs to the bacterial solute-binding protein 7 family.</text>
</comment>
<dbReference type="InterPro" id="IPR004682">
    <property type="entry name" value="TRAP_DctP"/>
</dbReference>
<dbReference type="RefSeq" id="WP_088554074.1">
    <property type="nucleotide sequence ID" value="NZ_BDGJ01000101.1"/>
</dbReference>
<dbReference type="InterPro" id="IPR038404">
    <property type="entry name" value="TRAP_DctP_sf"/>
</dbReference>
<keyword evidence="2" id="KW-0813">Transport</keyword>
<sequence>MRKRVLNGLIVGLLVLVLALVTTGCGQGSDEVESNKAEGPTKEKPMILKFSHVNTPDHPKGVAAQRFADLVYERSGGRIKIEVYPSSQLYDDLHSVEALQAGNIHFIAPYSGKLTGYAPAFQLLQFPFLFPTPEDFYRFSDGELGQRLLDKLENIGLKGLAYWDNGFMQLINSKRPIRTVEDFKGLKFRIPGGKITEAQYKLFGASAITLPFSEVYAALQQGTVDGLENTFTNIETMKFYEVTKYLTISNHSYLGYIVITNKDWWEGLPDDIRTILADALQEVSQWQREKARESEHASLEKLKQTKLEIIELSPEERAKMREAVLPLYEEFEDVVGKELLEDVIKMVQQ</sequence>
<proteinExistence type="inferred from homology"/>
<dbReference type="GO" id="GO:0055085">
    <property type="term" value="P:transmembrane transport"/>
    <property type="evidence" value="ECO:0007669"/>
    <property type="project" value="InterPro"/>
</dbReference>
<keyword evidence="3" id="KW-0732">Signal</keyword>
<comment type="caution">
    <text evidence="4">The sequence shown here is derived from an EMBL/GenBank/DDBJ whole genome shotgun (WGS) entry which is preliminary data.</text>
</comment>
<dbReference type="OrthoDB" id="9815946at2"/>
<dbReference type="Pfam" id="PF03480">
    <property type="entry name" value="DctP"/>
    <property type="match status" value="1"/>
</dbReference>
<evidence type="ECO:0000256" key="1">
    <source>
        <dbReference type="ARBA" id="ARBA00009023"/>
    </source>
</evidence>
<evidence type="ECO:0000256" key="2">
    <source>
        <dbReference type="ARBA" id="ARBA00022448"/>
    </source>
</evidence>
<dbReference type="SUPFAM" id="SSF53850">
    <property type="entry name" value="Periplasmic binding protein-like II"/>
    <property type="match status" value="1"/>
</dbReference>